<evidence type="ECO:0008006" key="4">
    <source>
        <dbReference type="Google" id="ProtNLM"/>
    </source>
</evidence>
<comment type="similarity">
    <text evidence="1">Belongs to the Cyclase 1 superfamily.</text>
</comment>
<dbReference type="GO" id="GO:0004061">
    <property type="term" value="F:arylformamidase activity"/>
    <property type="evidence" value="ECO:0007669"/>
    <property type="project" value="InterPro"/>
</dbReference>
<gene>
    <name evidence="2" type="ORF">M430DRAFT_147755</name>
</gene>
<organism evidence="2 3">
    <name type="scientific">Amorphotheca resinae ATCC 22711</name>
    <dbReference type="NCBI Taxonomy" id="857342"/>
    <lineage>
        <taxon>Eukaryota</taxon>
        <taxon>Fungi</taxon>
        <taxon>Dikarya</taxon>
        <taxon>Ascomycota</taxon>
        <taxon>Pezizomycotina</taxon>
        <taxon>Leotiomycetes</taxon>
        <taxon>Helotiales</taxon>
        <taxon>Amorphothecaceae</taxon>
        <taxon>Amorphotheca</taxon>
    </lineage>
</organism>
<dbReference type="InterPro" id="IPR037175">
    <property type="entry name" value="KFase_sf"/>
</dbReference>
<dbReference type="Gene3D" id="3.50.30.50">
    <property type="entry name" value="Putative cyclase"/>
    <property type="match status" value="1"/>
</dbReference>
<dbReference type="GO" id="GO:0019441">
    <property type="term" value="P:L-tryptophan catabolic process to kynurenine"/>
    <property type="evidence" value="ECO:0007669"/>
    <property type="project" value="InterPro"/>
</dbReference>
<dbReference type="Pfam" id="PF04199">
    <property type="entry name" value="Cyclase"/>
    <property type="match status" value="1"/>
</dbReference>
<accession>A0A2T3ARA2</accession>
<dbReference type="PANTHER" id="PTHR34861:SF10">
    <property type="entry name" value="CYCLASE"/>
    <property type="match status" value="1"/>
</dbReference>
<dbReference type="OrthoDB" id="5396at2759"/>
<reference evidence="2 3" key="1">
    <citation type="journal article" date="2018" name="New Phytol.">
        <title>Comparative genomics and transcriptomics depict ericoid mycorrhizal fungi as versatile saprotrophs and plant mutualists.</title>
        <authorList>
            <person name="Martino E."/>
            <person name="Morin E."/>
            <person name="Grelet G.A."/>
            <person name="Kuo A."/>
            <person name="Kohler A."/>
            <person name="Daghino S."/>
            <person name="Barry K.W."/>
            <person name="Cichocki N."/>
            <person name="Clum A."/>
            <person name="Dockter R.B."/>
            <person name="Hainaut M."/>
            <person name="Kuo R.C."/>
            <person name="LaButti K."/>
            <person name="Lindahl B.D."/>
            <person name="Lindquist E.A."/>
            <person name="Lipzen A."/>
            <person name="Khouja H.R."/>
            <person name="Magnuson J."/>
            <person name="Murat C."/>
            <person name="Ohm R.A."/>
            <person name="Singer S.W."/>
            <person name="Spatafora J.W."/>
            <person name="Wang M."/>
            <person name="Veneault-Fourrey C."/>
            <person name="Henrissat B."/>
            <person name="Grigoriev I.V."/>
            <person name="Martin F.M."/>
            <person name="Perotto S."/>
        </authorList>
    </citation>
    <scope>NUCLEOTIDE SEQUENCE [LARGE SCALE GENOMIC DNA]</scope>
    <source>
        <strain evidence="2 3">ATCC 22711</strain>
    </source>
</reference>
<dbReference type="InParanoid" id="A0A2T3ARA2"/>
<dbReference type="GeneID" id="36571165"/>
<dbReference type="SUPFAM" id="SSF102198">
    <property type="entry name" value="Putative cyclase"/>
    <property type="match status" value="1"/>
</dbReference>
<evidence type="ECO:0000313" key="2">
    <source>
        <dbReference type="EMBL" id="PSS08795.1"/>
    </source>
</evidence>
<dbReference type="Proteomes" id="UP000241818">
    <property type="component" value="Unassembled WGS sequence"/>
</dbReference>
<dbReference type="EMBL" id="KZ679018">
    <property type="protein sequence ID" value="PSS08795.1"/>
    <property type="molecule type" value="Genomic_DNA"/>
</dbReference>
<sequence>MRAQDLPDFKDLPPVPGMPPGTAWGIWDKNGERDNCGSLNLLTPENTKEAQKEIRTGQGVALNWSLQRVAEPGFAREQPKHTFKDLTPLGLAAFDEVIHINTQSGSQWDGFRHWAQQETGLYYNNLKHDEIPDPAHVEKNGIHNWTKRGGIVGRGVLIDYVAYAERHNIQYSAVTRHEITIHDIETAAKEQGVEFKPADILIIRSGWVKWHDEADEEARIKGARDGHEHVGVQGSKESVEWLWNHHFAAVAGDAIAFEAWPPKAPYRLHDHLLAMWGTPIGELWNLEELAEVCKRENRYSFFLTSAPLNIHGGVASPPNALAIF</sequence>
<dbReference type="RefSeq" id="XP_024717193.1">
    <property type="nucleotide sequence ID" value="XM_024863084.1"/>
</dbReference>
<name>A0A2T3ARA2_AMORE</name>
<evidence type="ECO:0000256" key="1">
    <source>
        <dbReference type="ARBA" id="ARBA00007865"/>
    </source>
</evidence>
<dbReference type="AlphaFoldDB" id="A0A2T3ARA2"/>
<dbReference type="InterPro" id="IPR007325">
    <property type="entry name" value="KFase/CYL"/>
</dbReference>
<proteinExistence type="inferred from homology"/>
<keyword evidence="3" id="KW-1185">Reference proteome</keyword>
<dbReference type="PANTHER" id="PTHR34861">
    <property type="match status" value="1"/>
</dbReference>
<protein>
    <recommendedName>
        <fullName evidence="4">Cyclase</fullName>
    </recommendedName>
</protein>
<evidence type="ECO:0000313" key="3">
    <source>
        <dbReference type="Proteomes" id="UP000241818"/>
    </source>
</evidence>